<dbReference type="RefSeq" id="XP_002488583.1">
    <property type="nucleotide sequence ID" value="XM_002488538.1"/>
</dbReference>
<reference evidence="3" key="1">
    <citation type="journal article" date="2015" name="Genome Announc.">
        <title>Genome sequence of the AIDS-associated pathogen Penicillium marneffei (ATCC18224) and its near taxonomic relative Talaromyces stipitatus (ATCC10500).</title>
        <authorList>
            <person name="Nierman W.C."/>
            <person name="Fedorova-Abrams N.D."/>
            <person name="Andrianopoulos A."/>
        </authorList>
    </citation>
    <scope>NUCLEOTIDE SEQUENCE [LARGE SCALE GENOMIC DNA]</scope>
    <source>
        <strain evidence="3">ATCC 10500 / CBS 375.48 / QM 6759 / NRRL 1006</strain>
    </source>
</reference>
<dbReference type="InParanoid" id="B8MUY6"/>
<gene>
    <name evidence="2" type="ORF">TSTA_110070</name>
</gene>
<dbReference type="Proteomes" id="UP000001745">
    <property type="component" value="Unassembled WGS sequence"/>
</dbReference>
<feature type="region of interest" description="Disordered" evidence="1">
    <location>
        <begin position="1"/>
        <end position="53"/>
    </location>
</feature>
<feature type="compositionally biased region" description="Low complexity" evidence="1">
    <location>
        <begin position="40"/>
        <end position="53"/>
    </location>
</feature>
<dbReference type="VEuPathDB" id="FungiDB:TSTA_110070"/>
<proteinExistence type="predicted"/>
<dbReference type="GeneID" id="8107239"/>
<evidence type="ECO:0000256" key="1">
    <source>
        <dbReference type="SAM" id="MobiDB-lite"/>
    </source>
</evidence>
<evidence type="ECO:0000313" key="2">
    <source>
        <dbReference type="EMBL" id="EED11827.1"/>
    </source>
</evidence>
<organism evidence="2 3">
    <name type="scientific">Talaromyces stipitatus (strain ATCC 10500 / CBS 375.48 / QM 6759 / NRRL 1006)</name>
    <name type="common">Penicillium stipitatum</name>
    <dbReference type="NCBI Taxonomy" id="441959"/>
    <lineage>
        <taxon>Eukaryota</taxon>
        <taxon>Fungi</taxon>
        <taxon>Dikarya</taxon>
        <taxon>Ascomycota</taxon>
        <taxon>Pezizomycotina</taxon>
        <taxon>Eurotiomycetes</taxon>
        <taxon>Eurotiomycetidae</taxon>
        <taxon>Eurotiales</taxon>
        <taxon>Trichocomaceae</taxon>
        <taxon>Talaromyces</taxon>
        <taxon>Talaromyces sect. Talaromyces</taxon>
    </lineage>
</organism>
<protein>
    <submittedName>
        <fullName evidence="2">Uncharacterized protein</fullName>
    </submittedName>
</protein>
<name>B8MUY6_TALSN</name>
<sequence length="75" mass="7810">MPVATRAAVGRSATRTPDLDNPPSSSPEIQRSKSAMLQGNTAAKPANPNPNANATEIGAQMIINLINSLKKAITQ</sequence>
<dbReference type="EMBL" id="EQ962661">
    <property type="protein sequence ID" value="EED11827.1"/>
    <property type="molecule type" value="Genomic_DNA"/>
</dbReference>
<keyword evidence="3" id="KW-1185">Reference proteome</keyword>
<dbReference type="HOGENOM" id="CLU_2672798_0_0_1"/>
<accession>B8MUY6</accession>
<evidence type="ECO:0000313" key="3">
    <source>
        <dbReference type="Proteomes" id="UP000001745"/>
    </source>
</evidence>
<feature type="compositionally biased region" description="Polar residues" evidence="1">
    <location>
        <begin position="22"/>
        <end position="39"/>
    </location>
</feature>
<dbReference type="AlphaFoldDB" id="B8MUY6"/>